<keyword evidence="1" id="KW-0808">Transferase</keyword>
<name>A0A9W8AIQ7_9FUNG</name>
<dbReference type="NCBIfam" id="TIGR02428">
    <property type="entry name" value="pcaJ_scoB_fam"/>
    <property type="match status" value="1"/>
</dbReference>
<dbReference type="EMBL" id="JANBPY010003015">
    <property type="protein sequence ID" value="KAJ1952984.1"/>
    <property type="molecule type" value="Genomic_DNA"/>
</dbReference>
<organism evidence="2 3">
    <name type="scientific">Dispira parvispora</name>
    <dbReference type="NCBI Taxonomy" id="1520584"/>
    <lineage>
        <taxon>Eukaryota</taxon>
        <taxon>Fungi</taxon>
        <taxon>Fungi incertae sedis</taxon>
        <taxon>Zoopagomycota</taxon>
        <taxon>Kickxellomycotina</taxon>
        <taxon>Dimargaritomycetes</taxon>
        <taxon>Dimargaritales</taxon>
        <taxon>Dimargaritaceae</taxon>
        <taxon>Dispira</taxon>
    </lineage>
</organism>
<protein>
    <recommendedName>
        <fullName evidence="4">3-oxoacid CoA-transferase</fullName>
    </recommendedName>
</protein>
<sequence>MVQHGKVPIRFSKDGHKVIKTSTPREEREFNGRRYIMEEAITGDFALVKAWKGDAMGNLVFRGSTFNFNTAMAKAGKVTVAEVEELVPVGSIPPENVHLPGIYVHRILQGPKYERRAEKITHRTPAGTEVPDIPISASAKRRQHIIRRAAREFQEGMYVNLGIGMPVLAANFIPEGMNVHLQSENGLLNFGPFPLPGEHDADLVNAAKETVTLLPGASLFGSDESFAMIRGSHLDMTLLGAMQVSAHGDLANWIIPRKMVKGMGGAMDLVAAGDTRVVVTMDHTSKDGEPKILSECNLPLTGVRCVDRIITDKCVFDVSPEDGLTLVELAKGVTVEEVRETTGCPFNVVPNIQQTY</sequence>
<keyword evidence="3" id="KW-1185">Reference proteome</keyword>
<evidence type="ECO:0000313" key="2">
    <source>
        <dbReference type="EMBL" id="KAJ1952984.1"/>
    </source>
</evidence>
<dbReference type="GO" id="GO:0008410">
    <property type="term" value="F:CoA-transferase activity"/>
    <property type="evidence" value="ECO:0007669"/>
    <property type="project" value="InterPro"/>
</dbReference>
<dbReference type="AlphaFoldDB" id="A0A9W8AIQ7"/>
<dbReference type="SUPFAM" id="SSF100950">
    <property type="entry name" value="NagB/RpiA/CoA transferase-like"/>
    <property type="match status" value="2"/>
</dbReference>
<evidence type="ECO:0008006" key="4">
    <source>
        <dbReference type="Google" id="ProtNLM"/>
    </source>
</evidence>
<accession>A0A9W8AIQ7</accession>
<dbReference type="Gene3D" id="3.40.1080.10">
    <property type="entry name" value="Glutaconate Coenzyme A-transferase"/>
    <property type="match status" value="2"/>
</dbReference>
<comment type="caution">
    <text evidence="2">The sequence shown here is derived from an EMBL/GenBank/DDBJ whole genome shotgun (WGS) entry which is preliminary data.</text>
</comment>
<dbReference type="InterPro" id="IPR004165">
    <property type="entry name" value="CoA_trans_fam_I"/>
</dbReference>
<proteinExistence type="predicted"/>
<dbReference type="Proteomes" id="UP001150925">
    <property type="component" value="Unassembled WGS sequence"/>
</dbReference>
<gene>
    <name evidence="2" type="ORF">IWQ62_006096</name>
</gene>
<reference evidence="2" key="1">
    <citation type="submission" date="2022-07" db="EMBL/GenBank/DDBJ databases">
        <title>Phylogenomic reconstructions and comparative analyses of Kickxellomycotina fungi.</title>
        <authorList>
            <person name="Reynolds N.K."/>
            <person name="Stajich J.E."/>
            <person name="Barry K."/>
            <person name="Grigoriev I.V."/>
            <person name="Crous P."/>
            <person name="Smith M.E."/>
        </authorList>
    </citation>
    <scope>NUCLEOTIDE SEQUENCE</scope>
    <source>
        <strain evidence="2">RSA 1196</strain>
    </source>
</reference>
<dbReference type="OrthoDB" id="1933379at2759"/>
<dbReference type="InterPro" id="IPR037171">
    <property type="entry name" value="NagB/RpiA_transferase-like"/>
</dbReference>
<evidence type="ECO:0000256" key="1">
    <source>
        <dbReference type="ARBA" id="ARBA00022679"/>
    </source>
</evidence>
<dbReference type="SMART" id="SM00882">
    <property type="entry name" value="CoA_trans"/>
    <property type="match status" value="1"/>
</dbReference>
<evidence type="ECO:0000313" key="3">
    <source>
        <dbReference type="Proteomes" id="UP001150925"/>
    </source>
</evidence>
<dbReference type="PANTHER" id="PTHR13707:SF60">
    <property type="entry name" value="ACETATE COA-TRANSFERASE SUBUNIT ALPHA"/>
    <property type="match status" value="1"/>
</dbReference>
<dbReference type="FunFam" id="3.40.1080.10:FF:000001">
    <property type="entry name" value="Succinyl-coa:3-ketoacid-coenzyme a transferase subunit b"/>
    <property type="match status" value="1"/>
</dbReference>
<dbReference type="PANTHER" id="PTHR13707">
    <property type="entry name" value="KETOACID-COENZYME A TRANSFERASE"/>
    <property type="match status" value="1"/>
</dbReference>
<dbReference type="InterPro" id="IPR012791">
    <property type="entry name" value="3-oxoacid_CoA-transf_B"/>
</dbReference>
<dbReference type="Pfam" id="PF01144">
    <property type="entry name" value="CoA_trans"/>
    <property type="match status" value="2"/>
</dbReference>